<keyword evidence="1" id="KW-0732">Signal</keyword>
<feature type="signal peptide" evidence="1">
    <location>
        <begin position="1"/>
        <end position="19"/>
    </location>
</feature>
<feature type="chain" id="PRO_5016450037" description="Secreted protein" evidence="1">
    <location>
        <begin position="20"/>
        <end position="102"/>
    </location>
</feature>
<dbReference type="RefSeq" id="XP_025485697.1">
    <property type="nucleotide sequence ID" value="XM_025630739.1"/>
</dbReference>
<name>A0A319BT27_9EURO</name>
<dbReference type="GeneID" id="37133480"/>
<dbReference type="VEuPathDB" id="FungiDB:BO82DRAFT_21630"/>
<evidence type="ECO:0000313" key="3">
    <source>
        <dbReference type="Proteomes" id="UP000248340"/>
    </source>
</evidence>
<reference evidence="2 3" key="1">
    <citation type="submission" date="2016-12" db="EMBL/GenBank/DDBJ databases">
        <title>The genomes of Aspergillus section Nigri reveals drivers in fungal speciation.</title>
        <authorList>
            <consortium name="DOE Joint Genome Institute"/>
            <person name="Vesth T.C."/>
            <person name="Nybo J."/>
            <person name="Theobald S."/>
            <person name="Brandl J."/>
            <person name="Frisvad J.C."/>
            <person name="Nielsen K.F."/>
            <person name="Lyhne E.K."/>
            <person name="Kogle M.E."/>
            <person name="Kuo A."/>
            <person name="Riley R."/>
            <person name="Clum A."/>
            <person name="Nolan M."/>
            <person name="Lipzen A."/>
            <person name="Salamov A."/>
            <person name="Henrissat B."/>
            <person name="Wiebenga A."/>
            <person name="De Vries R.P."/>
            <person name="Grigoriev I.V."/>
            <person name="Mortensen U.H."/>
            <person name="Andersen M.R."/>
            <person name="Baker S.E."/>
        </authorList>
    </citation>
    <scope>NUCLEOTIDE SEQUENCE [LARGE SCALE GENOMIC DNA]</scope>
    <source>
        <strain evidence="2 3">CBS 121591</strain>
    </source>
</reference>
<keyword evidence="3" id="KW-1185">Reference proteome</keyword>
<gene>
    <name evidence="2" type="ORF">BO82DRAFT_21630</name>
</gene>
<proteinExistence type="predicted"/>
<accession>A0A319BT27</accession>
<evidence type="ECO:0008006" key="4">
    <source>
        <dbReference type="Google" id="ProtNLM"/>
    </source>
</evidence>
<evidence type="ECO:0000256" key="1">
    <source>
        <dbReference type="SAM" id="SignalP"/>
    </source>
</evidence>
<dbReference type="EMBL" id="KZ821790">
    <property type="protein sequence ID" value="PYH75497.1"/>
    <property type="molecule type" value="Genomic_DNA"/>
</dbReference>
<organism evidence="2 3">
    <name type="scientific">Aspergillus uvarum CBS 121591</name>
    <dbReference type="NCBI Taxonomy" id="1448315"/>
    <lineage>
        <taxon>Eukaryota</taxon>
        <taxon>Fungi</taxon>
        <taxon>Dikarya</taxon>
        <taxon>Ascomycota</taxon>
        <taxon>Pezizomycotina</taxon>
        <taxon>Eurotiomycetes</taxon>
        <taxon>Eurotiomycetidae</taxon>
        <taxon>Eurotiales</taxon>
        <taxon>Aspergillaceae</taxon>
        <taxon>Aspergillus</taxon>
        <taxon>Aspergillus subgen. Circumdati</taxon>
    </lineage>
</organism>
<dbReference type="Proteomes" id="UP000248340">
    <property type="component" value="Unassembled WGS sequence"/>
</dbReference>
<dbReference type="AlphaFoldDB" id="A0A319BT27"/>
<sequence length="102" mass="11207">MLACHYLTSIMLTALPVSTTGLQGWSGHGIQSTGVVGYQELDGSTTFSLPVPWLAYPTWVRAVESRLSNSLFIFFPVVSQSCGWLNMFTGRYCLCHLIAGRC</sequence>
<evidence type="ECO:0000313" key="2">
    <source>
        <dbReference type="EMBL" id="PYH75497.1"/>
    </source>
</evidence>
<protein>
    <recommendedName>
        <fullName evidence="4">Secreted protein</fullName>
    </recommendedName>
</protein>